<dbReference type="Gramene" id="C.cajan_00101.t">
    <property type="protein sequence ID" value="C.cajan_00101.t"/>
    <property type="gene ID" value="C.cajan_00101"/>
</dbReference>
<dbReference type="EMBL" id="CM003613">
    <property type="protein sequence ID" value="KYP53937.1"/>
    <property type="molecule type" value="Genomic_DNA"/>
</dbReference>
<reference evidence="1 2" key="1">
    <citation type="journal article" date="2012" name="Nat. Biotechnol.">
        <title>Draft genome sequence of pigeonpea (Cajanus cajan), an orphan legume crop of resource-poor farmers.</title>
        <authorList>
            <person name="Varshney R.K."/>
            <person name="Chen W."/>
            <person name="Li Y."/>
            <person name="Bharti A.K."/>
            <person name="Saxena R.K."/>
            <person name="Schlueter J.A."/>
            <person name="Donoghue M.T."/>
            <person name="Azam S."/>
            <person name="Fan G."/>
            <person name="Whaley A.M."/>
            <person name="Farmer A.D."/>
            <person name="Sheridan J."/>
            <person name="Iwata A."/>
            <person name="Tuteja R."/>
            <person name="Penmetsa R.V."/>
            <person name="Wu W."/>
            <person name="Upadhyaya H.D."/>
            <person name="Yang S.P."/>
            <person name="Shah T."/>
            <person name="Saxena K.B."/>
            <person name="Michael T."/>
            <person name="McCombie W.R."/>
            <person name="Yang B."/>
            <person name="Zhang G."/>
            <person name="Yang H."/>
            <person name="Wang J."/>
            <person name="Spillane C."/>
            <person name="Cook D.R."/>
            <person name="May G.D."/>
            <person name="Xu X."/>
            <person name="Jackson S.A."/>
        </authorList>
    </citation>
    <scope>NUCLEOTIDE SEQUENCE [LARGE SCALE GENOMIC DNA]</scope>
    <source>
        <strain evidence="2">cv. Asha</strain>
    </source>
</reference>
<dbReference type="CDD" id="cd09272">
    <property type="entry name" value="RNase_HI_RT_Ty1"/>
    <property type="match status" value="1"/>
</dbReference>
<keyword evidence="2" id="KW-1185">Reference proteome</keyword>
<accession>A0A151SGM0</accession>
<proteinExistence type="predicted"/>
<dbReference type="Proteomes" id="UP000075243">
    <property type="component" value="Chromosome 11"/>
</dbReference>
<dbReference type="OMA" id="CELFWIK"/>
<evidence type="ECO:0000313" key="1">
    <source>
        <dbReference type="EMBL" id="KYP53937.1"/>
    </source>
</evidence>
<evidence type="ECO:0008006" key="3">
    <source>
        <dbReference type="Google" id="ProtNLM"/>
    </source>
</evidence>
<dbReference type="AlphaFoldDB" id="A0A151SGM0"/>
<protein>
    <recommendedName>
        <fullName evidence="3">Copia protein</fullName>
    </recommendedName>
</protein>
<gene>
    <name evidence="1" type="ORF">KK1_000102</name>
</gene>
<evidence type="ECO:0000313" key="2">
    <source>
        <dbReference type="Proteomes" id="UP000075243"/>
    </source>
</evidence>
<organism evidence="1 2">
    <name type="scientific">Cajanus cajan</name>
    <name type="common">Pigeon pea</name>
    <name type="synonym">Cajanus indicus</name>
    <dbReference type="NCBI Taxonomy" id="3821"/>
    <lineage>
        <taxon>Eukaryota</taxon>
        <taxon>Viridiplantae</taxon>
        <taxon>Streptophyta</taxon>
        <taxon>Embryophyta</taxon>
        <taxon>Tracheophyta</taxon>
        <taxon>Spermatophyta</taxon>
        <taxon>Magnoliopsida</taxon>
        <taxon>eudicotyledons</taxon>
        <taxon>Gunneridae</taxon>
        <taxon>Pentapetalae</taxon>
        <taxon>rosids</taxon>
        <taxon>fabids</taxon>
        <taxon>Fabales</taxon>
        <taxon>Fabaceae</taxon>
        <taxon>Papilionoideae</taxon>
        <taxon>50 kb inversion clade</taxon>
        <taxon>NPAAA clade</taxon>
        <taxon>indigoferoid/millettioid clade</taxon>
        <taxon>Phaseoleae</taxon>
        <taxon>Cajanus</taxon>
    </lineage>
</organism>
<name>A0A151SGM0_CAJCA</name>
<sequence length="77" mass="8857">MLDCKPIDSLGRVRSKMLLPDSSAEAEYCAIALITCELFWIKQLLQELKFCEGHPMKLYYDNQVALHIASNLVFHEN</sequence>